<feature type="region of interest" description="Disordered" evidence="1">
    <location>
        <begin position="33"/>
        <end position="64"/>
    </location>
</feature>
<protein>
    <submittedName>
        <fullName evidence="3">Uncharacterized protein</fullName>
    </submittedName>
</protein>
<keyword evidence="2" id="KW-0812">Transmembrane</keyword>
<dbReference type="RefSeq" id="WP_174408362.1">
    <property type="nucleotide sequence ID" value="NZ_BLVP01000001.1"/>
</dbReference>
<comment type="caution">
    <text evidence="3">The sequence shown here is derived from an EMBL/GenBank/DDBJ whole genome shotgun (WGS) entry which is preliminary data.</text>
</comment>
<dbReference type="AlphaFoldDB" id="A0A7J0BPN1"/>
<dbReference type="EMBL" id="BLVP01000001">
    <property type="protein sequence ID" value="GFM35667.1"/>
    <property type="molecule type" value="Genomic_DNA"/>
</dbReference>
<keyword evidence="4" id="KW-1185">Reference proteome</keyword>
<keyword evidence="2" id="KW-0472">Membrane</keyword>
<evidence type="ECO:0000256" key="1">
    <source>
        <dbReference type="SAM" id="MobiDB-lite"/>
    </source>
</evidence>
<evidence type="ECO:0000313" key="4">
    <source>
        <dbReference type="Proteomes" id="UP000503820"/>
    </source>
</evidence>
<proteinExistence type="predicted"/>
<feature type="compositionally biased region" description="Polar residues" evidence="1">
    <location>
        <begin position="134"/>
        <end position="144"/>
    </location>
</feature>
<organism evidence="3 4">
    <name type="scientific">Desulfovibrio psychrotolerans</name>
    <dbReference type="NCBI Taxonomy" id="415242"/>
    <lineage>
        <taxon>Bacteria</taxon>
        <taxon>Pseudomonadati</taxon>
        <taxon>Thermodesulfobacteriota</taxon>
        <taxon>Desulfovibrionia</taxon>
        <taxon>Desulfovibrionales</taxon>
        <taxon>Desulfovibrionaceae</taxon>
        <taxon>Desulfovibrio</taxon>
    </lineage>
</organism>
<feature type="compositionally biased region" description="Polar residues" evidence="1">
    <location>
        <begin position="33"/>
        <end position="42"/>
    </location>
</feature>
<keyword evidence="2" id="KW-1133">Transmembrane helix</keyword>
<dbReference type="Proteomes" id="UP000503820">
    <property type="component" value="Unassembled WGS sequence"/>
</dbReference>
<reference evidence="3 4" key="1">
    <citation type="submission" date="2020-05" db="EMBL/GenBank/DDBJ databases">
        <title>Draft genome sequence of Desulfovibrio psychrotolerans JS1T.</title>
        <authorList>
            <person name="Ueno A."/>
            <person name="Tamazawa S."/>
            <person name="Tamamura S."/>
            <person name="Murakami T."/>
            <person name="Kiyama T."/>
            <person name="Inomata H."/>
            <person name="Amano Y."/>
            <person name="Miyakawa K."/>
            <person name="Tamaki H."/>
            <person name="Naganuma T."/>
            <person name="Kaneko K."/>
        </authorList>
    </citation>
    <scope>NUCLEOTIDE SEQUENCE [LARGE SCALE GENOMIC DNA]</scope>
    <source>
        <strain evidence="3 4">JS1</strain>
    </source>
</reference>
<gene>
    <name evidence="3" type="ORF">DSM19430T_03510</name>
</gene>
<evidence type="ECO:0000313" key="3">
    <source>
        <dbReference type="EMBL" id="GFM35667.1"/>
    </source>
</evidence>
<evidence type="ECO:0000256" key="2">
    <source>
        <dbReference type="SAM" id="Phobius"/>
    </source>
</evidence>
<sequence length="144" mass="15556">MEFWLRWTLTGMGVAIQAACLIRLMLRREQAPNVAQAQSPSGTPKADEATRPQHIHGSSASPPCGTRISCGQKAWQTAGILSCLLLGSISAHESDAVFLMAQLLIAAFFLMEARRSPLPSRTGDEDPLHGTERNAPSSRSRSSK</sequence>
<feature type="transmembrane region" description="Helical" evidence="2">
    <location>
        <begin position="6"/>
        <end position="26"/>
    </location>
</feature>
<feature type="compositionally biased region" description="Basic and acidic residues" evidence="1">
    <location>
        <begin position="122"/>
        <end position="132"/>
    </location>
</feature>
<accession>A0A7J0BPN1</accession>
<feature type="region of interest" description="Disordered" evidence="1">
    <location>
        <begin position="117"/>
        <end position="144"/>
    </location>
</feature>
<name>A0A7J0BPN1_9BACT</name>